<keyword evidence="3" id="KW-1133">Transmembrane helix</keyword>
<dbReference type="Proteomes" id="UP000504635">
    <property type="component" value="Unplaced"/>
</dbReference>
<evidence type="ECO:0000313" key="7">
    <source>
        <dbReference type="RefSeq" id="XP_030752577.1"/>
    </source>
</evidence>
<evidence type="ECO:0000313" key="5">
    <source>
        <dbReference type="Proteomes" id="UP000504635"/>
    </source>
</evidence>
<dbReference type="PANTHER" id="PTHR43372">
    <property type="entry name" value="FATTY-ACID AMIDE HYDROLASE"/>
    <property type="match status" value="1"/>
</dbReference>
<dbReference type="GO" id="GO:0012505">
    <property type="term" value="C:endomembrane system"/>
    <property type="evidence" value="ECO:0007669"/>
    <property type="project" value="TreeGrafter"/>
</dbReference>
<dbReference type="OrthoDB" id="6428749at2759"/>
<dbReference type="InterPro" id="IPR036928">
    <property type="entry name" value="AS_sf"/>
</dbReference>
<keyword evidence="5" id="KW-1185">Reference proteome</keyword>
<feature type="active site" description="Charge relay system" evidence="2">
    <location>
        <position position="256"/>
    </location>
</feature>
<dbReference type="AlphaFoldDB" id="A0A6J2XM22"/>
<dbReference type="Gene3D" id="3.90.1300.10">
    <property type="entry name" value="Amidase signature (AS) domain"/>
    <property type="match status" value="1"/>
</dbReference>
<feature type="transmembrane region" description="Helical" evidence="3">
    <location>
        <begin position="59"/>
        <end position="80"/>
    </location>
</feature>
<keyword evidence="3" id="KW-0812">Transmembrane</keyword>
<dbReference type="KEGG" id="soy:115879743"/>
<evidence type="ECO:0000313" key="6">
    <source>
        <dbReference type="RefSeq" id="XP_030752576.1"/>
    </source>
</evidence>
<dbReference type="GeneID" id="115879743"/>
<evidence type="ECO:0000256" key="2">
    <source>
        <dbReference type="PIRSR" id="PIRSR001221-1"/>
    </source>
</evidence>
<organism evidence="5 8">
    <name type="scientific">Sitophilus oryzae</name>
    <name type="common">Rice weevil</name>
    <name type="synonym">Curculio oryzae</name>
    <dbReference type="NCBI Taxonomy" id="7048"/>
    <lineage>
        <taxon>Eukaryota</taxon>
        <taxon>Metazoa</taxon>
        <taxon>Ecdysozoa</taxon>
        <taxon>Arthropoda</taxon>
        <taxon>Hexapoda</taxon>
        <taxon>Insecta</taxon>
        <taxon>Pterygota</taxon>
        <taxon>Neoptera</taxon>
        <taxon>Endopterygota</taxon>
        <taxon>Coleoptera</taxon>
        <taxon>Polyphaga</taxon>
        <taxon>Cucujiformia</taxon>
        <taxon>Curculionidae</taxon>
        <taxon>Dryophthorinae</taxon>
        <taxon>Sitophilus</taxon>
    </lineage>
</organism>
<accession>A0A6J2XM22</accession>
<dbReference type="RefSeq" id="XP_030752576.1">
    <property type="nucleotide sequence ID" value="XM_030896716.1"/>
</dbReference>
<feature type="active site" description="Charge relay system" evidence="2">
    <location>
        <position position="181"/>
    </location>
</feature>
<dbReference type="RefSeq" id="XP_030752579.1">
    <property type="nucleotide sequence ID" value="XM_030896719.1"/>
</dbReference>
<name>A0A6J2XM22_SITOR</name>
<comment type="similarity">
    <text evidence="1">Belongs to the amidase family.</text>
</comment>
<evidence type="ECO:0000256" key="1">
    <source>
        <dbReference type="ARBA" id="ARBA00009199"/>
    </source>
</evidence>
<keyword evidence="3" id="KW-0472">Membrane</keyword>
<dbReference type="PANTHER" id="PTHR43372:SF2">
    <property type="entry name" value="IP13792P"/>
    <property type="match status" value="1"/>
</dbReference>
<dbReference type="Pfam" id="PF01425">
    <property type="entry name" value="Amidase"/>
    <property type="match status" value="1"/>
</dbReference>
<evidence type="ECO:0000313" key="8">
    <source>
        <dbReference type="RefSeq" id="XP_030752578.1"/>
    </source>
</evidence>
<dbReference type="InterPro" id="IPR023631">
    <property type="entry name" value="Amidase_dom"/>
</dbReference>
<dbReference type="SUPFAM" id="SSF75304">
    <property type="entry name" value="Amidase signature (AS) enzymes"/>
    <property type="match status" value="1"/>
</dbReference>
<dbReference type="RefSeq" id="XP_030752577.1">
    <property type="nucleotide sequence ID" value="XM_030896717.1"/>
</dbReference>
<dbReference type="InterPro" id="IPR020556">
    <property type="entry name" value="Amidase_CS"/>
</dbReference>
<evidence type="ECO:0000259" key="4">
    <source>
        <dbReference type="Pfam" id="PF01425"/>
    </source>
</evidence>
<proteinExistence type="inferred from homology"/>
<feature type="active site" description="Acyl-ester intermediate" evidence="2">
    <location>
        <position position="280"/>
    </location>
</feature>
<dbReference type="RefSeq" id="XP_030752578.1">
    <property type="nucleotide sequence ID" value="XM_030896718.1"/>
</dbReference>
<feature type="domain" description="Amidase" evidence="4">
    <location>
        <begin position="117"/>
        <end position="557"/>
    </location>
</feature>
<evidence type="ECO:0000256" key="3">
    <source>
        <dbReference type="SAM" id="Phobius"/>
    </source>
</evidence>
<dbReference type="PIRSF" id="PIRSF001221">
    <property type="entry name" value="Amidase_fungi"/>
    <property type="match status" value="1"/>
</dbReference>
<sequence>MENVTQNGIIFVENKQEKNKDIDKTKMIAEENGFRNTSIDSSNSSKNESKLQDAIHRTLGISVFGLMRALNIAYVPLFIYRLFEKREKYIPISDPILKIPASELTQKIRKKEISCVEVIEKYIARIKEVNPIINAVIEDRFVQALEEAKKLDQWINSDDFVKNQDKIANEYPLLGVPISVKGSIGVKGLKHTSGMVTRNKITAEDDAVSVKQAKKAGAIPLLVSNVPELCMNWETSNKLVGTTKNPYDTTRTCGGSSGGEGSLLGSGASLIGIGSDIAGSLRLPAHFCGVYGHKPTPSTVSDSGHFPNSTDREQWEGAFTIGPMSRYAKDLRTLLKVIVKPEKQEQLNLDEKVDIKNVKVHYINDYPDNSCDKTSQECSNAVLKVVDYFSKTSNAEPEKVDFHQLQFAGELAAIHLLQIDDINDIFDNNDSCTTTEYLRYLTFRSKHTFMPISYSVLKKIVTSLPKNYKEKIAEDLTSLRNKFQETLGDNGILVMPTYHVEAFKHGDALKYALNNGYMSIFNALGFPVTNCPVTLTKEGLPVGIQVVGMPYSDKLTLAIAEEIERAFGGWREPQK</sequence>
<evidence type="ECO:0000313" key="9">
    <source>
        <dbReference type="RefSeq" id="XP_030752579.1"/>
    </source>
</evidence>
<dbReference type="InterPro" id="IPR052739">
    <property type="entry name" value="FAAH2"/>
</dbReference>
<reference evidence="6 7" key="1">
    <citation type="submission" date="2025-04" db="UniProtKB">
        <authorList>
            <consortium name="RefSeq"/>
        </authorList>
    </citation>
    <scope>IDENTIFICATION</scope>
    <source>
        <tissue evidence="6 7">Gonads</tissue>
    </source>
</reference>
<gene>
    <name evidence="6 7 8 9" type="primary">LOC115879743</name>
</gene>
<dbReference type="PROSITE" id="PS00571">
    <property type="entry name" value="AMIDASES"/>
    <property type="match status" value="1"/>
</dbReference>
<protein>
    <submittedName>
        <fullName evidence="6 7">Fatty-acid amide hydrolase 2-B-like isoform X1</fullName>
    </submittedName>
</protein>